<sequence length="65" mass="7117">MTNRLKYLAAATSLFLAGCSLLRSAGLVYPPDIPNWSDYNAVRYQFGLDDDANVVGLVVVYTEST</sequence>
<organism evidence="2">
    <name type="scientific">Vibrio alginolyticus</name>
    <dbReference type="NCBI Taxonomy" id="663"/>
    <lineage>
        <taxon>Bacteria</taxon>
        <taxon>Pseudomonadati</taxon>
        <taxon>Pseudomonadota</taxon>
        <taxon>Gammaproteobacteria</taxon>
        <taxon>Vibrionales</taxon>
        <taxon>Vibrionaceae</taxon>
        <taxon>Vibrio</taxon>
    </lineage>
</organism>
<protein>
    <submittedName>
        <fullName evidence="2">Uncharacterized protein</fullName>
    </submittedName>
</protein>
<feature type="signal peptide" evidence="1">
    <location>
        <begin position="1"/>
        <end position="25"/>
    </location>
</feature>
<feature type="chain" id="PRO_5006034781" evidence="1">
    <location>
        <begin position="26"/>
        <end position="65"/>
    </location>
</feature>
<dbReference type="PROSITE" id="PS51257">
    <property type="entry name" value="PROKAR_LIPOPROTEIN"/>
    <property type="match status" value="1"/>
</dbReference>
<reference evidence="2" key="1">
    <citation type="journal article" date="2016" name="BMC Microbiol.">
        <title>Comparative genomic analysis of six new-found integrative conjugative elements (ICEs) in Vibrio alginolyticus.</title>
        <authorList>
            <person name="Luo P."/>
            <person name="He X."/>
            <person name="Wang Y."/>
            <person name="Liu Q."/>
            <person name="Hu C."/>
        </authorList>
    </citation>
    <scope>NUCLEOTIDE SEQUENCE</scope>
    <source>
        <strain evidence="2">HN437</strain>
    </source>
</reference>
<evidence type="ECO:0000313" key="2">
    <source>
        <dbReference type="EMBL" id="ALF35149.1"/>
    </source>
</evidence>
<keyword evidence="1" id="KW-0732">Signal</keyword>
<proteinExistence type="predicted"/>
<dbReference type="EMBL" id="KT072771">
    <property type="protein sequence ID" value="ALF35149.1"/>
    <property type="molecule type" value="Genomic_DNA"/>
</dbReference>
<dbReference type="AlphaFoldDB" id="A0A0N9DYW9"/>
<gene>
    <name evidence="2" type="ORF">ICEValHN437_063</name>
</gene>
<name>A0A0N9DYW9_VIBAL</name>
<evidence type="ECO:0000256" key="1">
    <source>
        <dbReference type="SAM" id="SignalP"/>
    </source>
</evidence>
<accession>A0A0N9DYW9</accession>